<dbReference type="Pfam" id="PF08281">
    <property type="entry name" value="Sigma70_r4_2"/>
    <property type="match status" value="1"/>
</dbReference>
<evidence type="ECO:0000256" key="4">
    <source>
        <dbReference type="ARBA" id="ARBA00023163"/>
    </source>
</evidence>
<keyword evidence="3" id="KW-0731">Sigma factor</keyword>
<dbReference type="InterPro" id="IPR014327">
    <property type="entry name" value="RNA_pol_sigma70_bacteroid"/>
</dbReference>
<name>A0ABZ0W7M3_9BACT</name>
<keyword evidence="8" id="KW-1185">Reference proteome</keyword>
<sequence length="200" mass="23260">MGYKLEQDYLLQNEVSQGNEQAFAILFDRYHQRLFHFIVNLVKSREVAEELVMDVFLKLWLSRDMISTIENFDGFLFKIAYNKSIDFFRAAAKDKTVADIIWERIQIPAQSYADAPLLMQEYETKLREAIDLLPPKRRQVFDMSREDGLSHNEIADTLGISKNTVANTIVEAKQFIKSYLEKHYGLAGLVVLLAYLLKEK</sequence>
<dbReference type="InterPro" id="IPR036388">
    <property type="entry name" value="WH-like_DNA-bd_sf"/>
</dbReference>
<dbReference type="Proteomes" id="UP001325680">
    <property type="component" value="Chromosome"/>
</dbReference>
<evidence type="ECO:0000313" key="8">
    <source>
        <dbReference type="Proteomes" id="UP001325680"/>
    </source>
</evidence>
<gene>
    <name evidence="7" type="ORF">U0035_02165</name>
</gene>
<dbReference type="PANTHER" id="PTHR43133:SF46">
    <property type="entry name" value="RNA POLYMERASE SIGMA-70 FACTOR ECF SUBFAMILY"/>
    <property type="match status" value="1"/>
</dbReference>
<organism evidence="7 8">
    <name type="scientific">Niabella yanshanensis</name>
    <dbReference type="NCBI Taxonomy" id="577386"/>
    <lineage>
        <taxon>Bacteria</taxon>
        <taxon>Pseudomonadati</taxon>
        <taxon>Bacteroidota</taxon>
        <taxon>Chitinophagia</taxon>
        <taxon>Chitinophagales</taxon>
        <taxon>Chitinophagaceae</taxon>
        <taxon>Niabella</taxon>
    </lineage>
</organism>
<dbReference type="Gene3D" id="1.10.1740.10">
    <property type="match status" value="1"/>
</dbReference>
<dbReference type="NCBIfam" id="TIGR02985">
    <property type="entry name" value="Sig70_bacteroi1"/>
    <property type="match status" value="1"/>
</dbReference>
<protein>
    <submittedName>
        <fullName evidence="7">RNA polymerase sigma-70 factor</fullName>
    </submittedName>
</protein>
<dbReference type="SUPFAM" id="SSF88946">
    <property type="entry name" value="Sigma2 domain of RNA polymerase sigma factors"/>
    <property type="match status" value="1"/>
</dbReference>
<dbReference type="InterPro" id="IPR013325">
    <property type="entry name" value="RNA_pol_sigma_r2"/>
</dbReference>
<proteinExistence type="inferred from homology"/>
<keyword evidence="2" id="KW-0805">Transcription regulation</keyword>
<dbReference type="EMBL" id="CP139960">
    <property type="protein sequence ID" value="WQD38949.1"/>
    <property type="molecule type" value="Genomic_DNA"/>
</dbReference>
<evidence type="ECO:0000259" key="5">
    <source>
        <dbReference type="Pfam" id="PF04542"/>
    </source>
</evidence>
<comment type="similarity">
    <text evidence="1">Belongs to the sigma-70 factor family. ECF subfamily.</text>
</comment>
<dbReference type="CDD" id="cd06171">
    <property type="entry name" value="Sigma70_r4"/>
    <property type="match status" value="1"/>
</dbReference>
<dbReference type="InterPro" id="IPR039425">
    <property type="entry name" value="RNA_pol_sigma-70-like"/>
</dbReference>
<dbReference type="InterPro" id="IPR007627">
    <property type="entry name" value="RNA_pol_sigma70_r2"/>
</dbReference>
<evidence type="ECO:0000256" key="3">
    <source>
        <dbReference type="ARBA" id="ARBA00023082"/>
    </source>
</evidence>
<evidence type="ECO:0000256" key="1">
    <source>
        <dbReference type="ARBA" id="ARBA00010641"/>
    </source>
</evidence>
<feature type="domain" description="RNA polymerase sigma-70 region 2" evidence="5">
    <location>
        <begin position="26"/>
        <end position="92"/>
    </location>
</feature>
<dbReference type="NCBIfam" id="TIGR02937">
    <property type="entry name" value="sigma70-ECF"/>
    <property type="match status" value="1"/>
</dbReference>
<accession>A0ABZ0W7M3</accession>
<dbReference type="PANTHER" id="PTHR43133">
    <property type="entry name" value="RNA POLYMERASE ECF-TYPE SIGMA FACTO"/>
    <property type="match status" value="1"/>
</dbReference>
<reference evidence="7 8" key="1">
    <citation type="submission" date="2023-12" db="EMBL/GenBank/DDBJ databases">
        <title>Genome sequencing and assembly of bacterial species from a model synthetic community.</title>
        <authorList>
            <person name="Hogle S.L."/>
        </authorList>
    </citation>
    <scope>NUCLEOTIDE SEQUENCE [LARGE SCALE GENOMIC DNA]</scope>
    <source>
        <strain evidence="7 8">HAMBI_3031</strain>
    </source>
</reference>
<evidence type="ECO:0000256" key="2">
    <source>
        <dbReference type="ARBA" id="ARBA00023015"/>
    </source>
</evidence>
<dbReference type="SUPFAM" id="SSF88659">
    <property type="entry name" value="Sigma3 and sigma4 domains of RNA polymerase sigma factors"/>
    <property type="match status" value="1"/>
</dbReference>
<dbReference type="Pfam" id="PF04542">
    <property type="entry name" value="Sigma70_r2"/>
    <property type="match status" value="1"/>
</dbReference>
<evidence type="ECO:0000313" key="7">
    <source>
        <dbReference type="EMBL" id="WQD38949.1"/>
    </source>
</evidence>
<dbReference type="InterPro" id="IPR013324">
    <property type="entry name" value="RNA_pol_sigma_r3/r4-like"/>
</dbReference>
<dbReference type="RefSeq" id="WP_114792541.1">
    <property type="nucleotide sequence ID" value="NZ_CP139960.1"/>
</dbReference>
<evidence type="ECO:0000259" key="6">
    <source>
        <dbReference type="Pfam" id="PF08281"/>
    </source>
</evidence>
<dbReference type="Gene3D" id="1.10.10.10">
    <property type="entry name" value="Winged helix-like DNA-binding domain superfamily/Winged helix DNA-binding domain"/>
    <property type="match status" value="1"/>
</dbReference>
<keyword evidence="4" id="KW-0804">Transcription</keyword>
<dbReference type="InterPro" id="IPR013249">
    <property type="entry name" value="RNA_pol_sigma70_r4_t2"/>
</dbReference>
<feature type="domain" description="RNA polymerase sigma factor 70 region 4 type 2" evidence="6">
    <location>
        <begin position="125"/>
        <end position="175"/>
    </location>
</feature>
<dbReference type="InterPro" id="IPR014284">
    <property type="entry name" value="RNA_pol_sigma-70_dom"/>
</dbReference>